<dbReference type="Proteomes" id="UP000214566">
    <property type="component" value="Unassembled WGS sequence"/>
</dbReference>
<evidence type="ECO:0000313" key="2">
    <source>
        <dbReference type="Proteomes" id="UP000214566"/>
    </source>
</evidence>
<reference evidence="1 2" key="1">
    <citation type="submission" date="2016-06" db="EMBL/GenBank/DDBJ databases">
        <authorList>
            <person name="Kjaerup R.B."/>
            <person name="Dalgaard T.S."/>
            <person name="Juul-Madsen H.R."/>
        </authorList>
    </citation>
    <scope>NUCLEOTIDE SEQUENCE [LARGE SCALE GENOMIC DNA]</scope>
    <source>
        <strain evidence="1 2">DSM 16361</strain>
    </source>
</reference>
<gene>
    <name evidence="1" type="ORF">THIARS_60634</name>
</gene>
<accession>A0A238D3X6</accession>
<name>A0A238D3X6_THIDL</name>
<sequence>MLNMDDRINLFVFQADHALAYASALECRDF</sequence>
<proteinExistence type="predicted"/>
<protein>
    <submittedName>
        <fullName evidence="1">Uncharacterized protein</fullName>
    </submittedName>
</protein>
<dbReference type="AlphaFoldDB" id="A0A238D3X6"/>
<organism evidence="1 2">
    <name type="scientific">Thiomonas delicata</name>
    <name type="common">Thiomonas cuprina</name>
    <dbReference type="NCBI Taxonomy" id="364030"/>
    <lineage>
        <taxon>Bacteria</taxon>
        <taxon>Pseudomonadati</taxon>
        <taxon>Pseudomonadota</taxon>
        <taxon>Betaproteobacteria</taxon>
        <taxon>Burkholderiales</taxon>
        <taxon>Thiomonas</taxon>
    </lineage>
</organism>
<keyword evidence="2" id="KW-1185">Reference proteome</keyword>
<dbReference type="EMBL" id="FLMQ01000055">
    <property type="protein sequence ID" value="SBP87921.1"/>
    <property type="molecule type" value="Genomic_DNA"/>
</dbReference>
<evidence type="ECO:0000313" key="1">
    <source>
        <dbReference type="EMBL" id="SBP87921.1"/>
    </source>
</evidence>